<comment type="caution">
    <text evidence="3">The sequence shown here is derived from an EMBL/GenBank/DDBJ whole genome shotgun (WGS) entry which is preliminary data.</text>
</comment>
<protein>
    <recommendedName>
        <fullName evidence="2">ABCA1-4-like C-terminal R2 regulatory domain-containing protein</fullName>
    </recommendedName>
</protein>
<keyword evidence="4" id="KW-1185">Reference proteome</keyword>
<keyword evidence="1" id="KW-0732">Signal</keyword>
<feature type="non-terminal residue" evidence="3">
    <location>
        <position position="244"/>
    </location>
</feature>
<dbReference type="PANTHER" id="PTHR19229">
    <property type="entry name" value="ATP-BINDING CASSETTE TRANSPORTER SUBFAMILY A ABCA"/>
    <property type="match status" value="1"/>
</dbReference>
<proteinExistence type="predicted"/>
<name>A0ABV0R239_9TELE</name>
<dbReference type="Pfam" id="PF23321">
    <property type="entry name" value="R1_ABCA1"/>
    <property type="match status" value="1"/>
</dbReference>
<sequence>MPFLPLLLTFTICFLLHLWANLNLAVLLVTGRAHHWHGPQGPQGPLELHPQRHQGGTLRRPHLAQVRSSDVFSLCSVHVLTAFFSMSSVCPIRDPAVQVIWTLSVRPSPGVLTKVPAVCQQSVCVCVCVCCSMEECEALCTRMAIMVNGRFRCLGSVQHLKNRFGDGYTIILRVAGPNPDLVPVMKFIESELSGSTLKEKHRNMLQYQLPSSLSSLAHIFSIFAKNKDTLKIEDYSVTQTTLDQ</sequence>
<dbReference type="InterPro" id="IPR056264">
    <property type="entry name" value="R2_ABCA1-4-like"/>
</dbReference>
<organism evidence="3 4">
    <name type="scientific">Xenoophorus captivus</name>
    <dbReference type="NCBI Taxonomy" id="1517983"/>
    <lineage>
        <taxon>Eukaryota</taxon>
        <taxon>Metazoa</taxon>
        <taxon>Chordata</taxon>
        <taxon>Craniata</taxon>
        <taxon>Vertebrata</taxon>
        <taxon>Euteleostomi</taxon>
        <taxon>Actinopterygii</taxon>
        <taxon>Neopterygii</taxon>
        <taxon>Teleostei</taxon>
        <taxon>Neoteleostei</taxon>
        <taxon>Acanthomorphata</taxon>
        <taxon>Ovalentaria</taxon>
        <taxon>Atherinomorphae</taxon>
        <taxon>Cyprinodontiformes</taxon>
        <taxon>Goodeidae</taxon>
        <taxon>Xenoophorus</taxon>
    </lineage>
</organism>
<feature type="domain" description="ABCA1-4-like C-terminal R2 regulatory" evidence="2">
    <location>
        <begin position="165"/>
        <end position="239"/>
    </location>
</feature>
<evidence type="ECO:0000259" key="2">
    <source>
        <dbReference type="Pfam" id="PF23321"/>
    </source>
</evidence>
<feature type="chain" id="PRO_5045295049" description="ABCA1-4-like C-terminal R2 regulatory domain-containing protein" evidence="1">
    <location>
        <begin position="26"/>
        <end position="244"/>
    </location>
</feature>
<accession>A0ABV0R239</accession>
<feature type="signal peptide" evidence="1">
    <location>
        <begin position="1"/>
        <end position="25"/>
    </location>
</feature>
<evidence type="ECO:0000313" key="4">
    <source>
        <dbReference type="Proteomes" id="UP001434883"/>
    </source>
</evidence>
<dbReference type="EMBL" id="JAHRIN010030793">
    <property type="protein sequence ID" value="MEQ2202094.1"/>
    <property type="molecule type" value="Genomic_DNA"/>
</dbReference>
<dbReference type="Proteomes" id="UP001434883">
    <property type="component" value="Unassembled WGS sequence"/>
</dbReference>
<evidence type="ECO:0000313" key="3">
    <source>
        <dbReference type="EMBL" id="MEQ2202094.1"/>
    </source>
</evidence>
<gene>
    <name evidence="3" type="ORF">XENOCAPTIV_024145</name>
</gene>
<evidence type="ECO:0000256" key="1">
    <source>
        <dbReference type="SAM" id="SignalP"/>
    </source>
</evidence>
<reference evidence="3 4" key="1">
    <citation type="submission" date="2021-06" db="EMBL/GenBank/DDBJ databases">
        <authorList>
            <person name="Palmer J.M."/>
        </authorList>
    </citation>
    <scope>NUCLEOTIDE SEQUENCE [LARGE SCALE GENOMIC DNA]</scope>
    <source>
        <strain evidence="3 4">XC_2019</strain>
        <tissue evidence="3">Muscle</tissue>
    </source>
</reference>
<dbReference type="InterPro" id="IPR026082">
    <property type="entry name" value="ABCA"/>
</dbReference>
<dbReference type="PANTHER" id="PTHR19229:SF248">
    <property type="entry name" value="ATP-BINDING CASSETTE, SUB-FAMILY A (ABC1), MEMBER 1B"/>
    <property type="match status" value="1"/>
</dbReference>